<comment type="caution">
    <text evidence="2">The sequence shown here is derived from an EMBL/GenBank/DDBJ whole genome shotgun (WGS) entry which is preliminary data.</text>
</comment>
<dbReference type="AlphaFoldDB" id="A0AAN9JRD4"/>
<evidence type="ECO:0000313" key="2">
    <source>
        <dbReference type="EMBL" id="KAK7302154.1"/>
    </source>
</evidence>
<dbReference type="EMBL" id="JAYKXN010000003">
    <property type="protein sequence ID" value="KAK7302154.1"/>
    <property type="molecule type" value="Genomic_DNA"/>
</dbReference>
<dbReference type="InterPro" id="IPR049427">
    <property type="entry name" value="Acyl-ACP_TE_C"/>
</dbReference>
<dbReference type="PANTHER" id="PTHR31727:SF10">
    <property type="entry name" value="ACYL-[ACYL-CARRIER-PROTEIN] HYDROLASE"/>
    <property type="match status" value="1"/>
</dbReference>
<dbReference type="InterPro" id="IPR029069">
    <property type="entry name" value="HotDog_dom_sf"/>
</dbReference>
<reference evidence="2 3" key="1">
    <citation type="submission" date="2024-01" db="EMBL/GenBank/DDBJ databases">
        <title>The genomes of 5 underutilized Papilionoideae crops provide insights into root nodulation and disease resistance.</title>
        <authorList>
            <person name="Yuan L."/>
        </authorList>
    </citation>
    <scope>NUCLEOTIDE SEQUENCE [LARGE SCALE GENOMIC DNA]</scope>
    <source>
        <strain evidence="2">LY-2023</strain>
        <tissue evidence="2">Leaf</tissue>
    </source>
</reference>
<gene>
    <name evidence="2" type="ORF">RJT34_13035</name>
</gene>
<dbReference type="Gene3D" id="3.10.129.10">
    <property type="entry name" value="Hotdog Thioesterase"/>
    <property type="match status" value="2"/>
</dbReference>
<evidence type="ECO:0000313" key="3">
    <source>
        <dbReference type="Proteomes" id="UP001359559"/>
    </source>
</evidence>
<dbReference type="GO" id="GO:0016297">
    <property type="term" value="F:fatty acyl-[ACP] hydrolase activity"/>
    <property type="evidence" value="ECO:0007669"/>
    <property type="project" value="InterPro"/>
</dbReference>
<sequence length="139" mass="15594">MSPPLGEVLEIDTWVGASGKNGMQRDWLIRSQATGHIFARATRRSDLDMNQYVNNVKYIRWMLETIPDQILEGHQLSGITLEYIREYGRTYIVQSLCEAEEEEIVNGVAQPNYCTSLLNGLSLATSDIINGNGVLTCLE</sequence>
<keyword evidence="3" id="KW-1185">Reference proteome</keyword>
<feature type="domain" description="Acyl-ACP thioesterase-like C-terminal" evidence="1">
    <location>
        <begin position="42"/>
        <end position="103"/>
    </location>
</feature>
<organism evidence="2 3">
    <name type="scientific">Clitoria ternatea</name>
    <name type="common">Butterfly pea</name>
    <dbReference type="NCBI Taxonomy" id="43366"/>
    <lineage>
        <taxon>Eukaryota</taxon>
        <taxon>Viridiplantae</taxon>
        <taxon>Streptophyta</taxon>
        <taxon>Embryophyta</taxon>
        <taxon>Tracheophyta</taxon>
        <taxon>Spermatophyta</taxon>
        <taxon>Magnoliopsida</taxon>
        <taxon>eudicotyledons</taxon>
        <taxon>Gunneridae</taxon>
        <taxon>Pentapetalae</taxon>
        <taxon>rosids</taxon>
        <taxon>fabids</taxon>
        <taxon>Fabales</taxon>
        <taxon>Fabaceae</taxon>
        <taxon>Papilionoideae</taxon>
        <taxon>50 kb inversion clade</taxon>
        <taxon>NPAAA clade</taxon>
        <taxon>indigoferoid/millettioid clade</taxon>
        <taxon>Phaseoleae</taxon>
        <taxon>Clitoria</taxon>
    </lineage>
</organism>
<proteinExistence type="predicted"/>
<dbReference type="Proteomes" id="UP001359559">
    <property type="component" value="Unassembled WGS sequence"/>
</dbReference>
<protein>
    <recommendedName>
        <fullName evidence="1">Acyl-ACP thioesterase-like C-terminal domain-containing protein</fullName>
    </recommendedName>
</protein>
<dbReference type="GO" id="GO:0000036">
    <property type="term" value="F:acyl carrier activity"/>
    <property type="evidence" value="ECO:0007669"/>
    <property type="project" value="TreeGrafter"/>
</dbReference>
<accession>A0AAN9JRD4</accession>
<dbReference type="PANTHER" id="PTHR31727">
    <property type="entry name" value="OLEOYL-ACYL CARRIER PROTEIN THIOESTERASE 1, CHLOROPLASTIC"/>
    <property type="match status" value="1"/>
</dbReference>
<dbReference type="InterPro" id="IPR045023">
    <property type="entry name" value="FATA/B"/>
</dbReference>
<evidence type="ECO:0000259" key="1">
    <source>
        <dbReference type="Pfam" id="PF20791"/>
    </source>
</evidence>
<dbReference type="Pfam" id="PF20791">
    <property type="entry name" value="Acyl-ACP_TE_C"/>
    <property type="match status" value="1"/>
</dbReference>
<name>A0AAN9JRD4_CLITE</name>
<dbReference type="SUPFAM" id="SSF54637">
    <property type="entry name" value="Thioesterase/thiol ester dehydrase-isomerase"/>
    <property type="match status" value="2"/>
</dbReference>